<organism evidence="1 2">
    <name type="scientific">Furfurilactobacillus milii</name>
    <dbReference type="NCBI Taxonomy" id="2888272"/>
    <lineage>
        <taxon>Bacteria</taxon>
        <taxon>Bacillati</taxon>
        <taxon>Bacillota</taxon>
        <taxon>Bacilli</taxon>
        <taxon>Lactobacillales</taxon>
        <taxon>Lactobacillaceae</taxon>
        <taxon>Furfurilactobacillus</taxon>
    </lineage>
</organism>
<sequence>MTTVVVNEGSVDLVNGASVQAHFEIHDVEQGVLLVLTNSNVSADQLVSLMNEKEDAIGDALADATNQDVNVVSWRDAAGQIHQLQ</sequence>
<accession>A0A6N9I6K6</accession>
<dbReference type="AlphaFoldDB" id="A0A6N9I6K6"/>
<reference evidence="1 2" key="1">
    <citation type="journal article" date="2019" name="Appl. Environ. Microbiol.">
        <title>Genetic determinants of hydroxycinnamic acid metabolism in heterofermentative lactobacilli.</title>
        <authorList>
            <person name="Gaur G."/>
            <person name="Oh J.H."/>
            <person name="Filannino P."/>
            <person name="Gobbetti M."/>
            <person name="van Pijkeren J.P."/>
            <person name="Ganzle M.G."/>
        </authorList>
    </citation>
    <scope>NUCLEOTIDE SEQUENCE [LARGE SCALE GENOMIC DNA]</scope>
    <source>
        <strain evidence="1 2">C5</strain>
    </source>
</reference>
<name>A0A6N9I6K6_9LACO</name>
<protein>
    <submittedName>
        <fullName evidence="1">Uncharacterized protein</fullName>
    </submittedName>
</protein>
<dbReference type="RefSeq" id="WP_161004225.1">
    <property type="nucleotide sequence ID" value="NZ_WEZQ01000019.1"/>
</dbReference>
<dbReference type="OrthoDB" id="9874451at2"/>
<gene>
    <name evidence="1" type="ORF">GB993_10305</name>
</gene>
<evidence type="ECO:0000313" key="1">
    <source>
        <dbReference type="EMBL" id="MYV17893.1"/>
    </source>
</evidence>
<comment type="caution">
    <text evidence="1">The sequence shown here is derived from an EMBL/GenBank/DDBJ whole genome shotgun (WGS) entry which is preliminary data.</text>
</comment>
<proteinExistence type="predicted"/>
<dbReference type="EMBL" id="WEZQ01000019">
    <property type="protein sequence ID" value="MYV17893.1"/>
    <property type="molecule type" value="Genomic_DNA"/>
</dbReference>
<evidence type="ECO:0000313" key="2">
    <source>
        <dbReference type="Proteomes" id="UP000449209"/>
    </source>
</evidence>
<dbReference type="Proteomes" id="UP000449209">
    <property type="component" value="Unassembled WGS sequence"/>
</dbReference>